<proteinExistence type="predicted"/>
<dbReference type="AlphaFoldDB" id="A0ABC8LHE2"/>
<reference evidence="2 3" key="1">
    <citation type="submission" date="2022-03" db="EMBL/GenBank/DDBJ databases">
        <authorList>
            <person name="Macdonald S."/>
            <person name="Ahmed S."/>
            <person name="Newling K."/>
        </authorList>
    </citation>
    <scope>NUCLEOTIDE SEQUENCE [LARGE SCALE GENOMIC DNA]</scope>
</reference>
<sequence>MVDHSNTTISSTRLEENRTHETACYSLLCNSPDHPDSLRSHPPPYLPQQPSTLTILRHLSSNLKHREPRHGLLSKRRPRRRGELHKPKQEKRRGLQLHHVRALFLQHAHSDRAHRAVHCSKGDVDVHELPSSEQSGHY</sequence>
<gene>
    <name evidence="2" type="ORF">ERUC_LOCUS35403</name>
</gene>
<dbReference type="Proteomes" id="UP001642260">
    <property type="component" value="Unassembled WGS sequence"/>
</dbReference>
<accession>A0ABC8LHE2</accession>
<feature type="compositionally biased region" description="Basic residues" evidence="1">
    <location>
        <begin position="66"/>
        <end position="96"/>
    </location>
</feature>
<organism evidence="2 3">
    <name type="scientific">Eruca vesicaria subsp. sativa</name>
    <name type="common">Garden rocket</name>
    <name type="synonym">Eruca sativa</name>
    <dbReference type="NCBI Taxonomy" id="29727"/>
    <lineage>
        <taxon>Eukaryota</taxon>
        <taxon>Viridiplantae</taxon>
        <taxon>Streptophyta</taxon>
        <taxon>Embryophyta</taxon>
        <taxon>Tracheophyta</taxon>
        <taxon>Spermatophyta</taxon>
        <taxon>Magnoliopsida</taxon>
        <taxon>eudicotyledons</taxon>
        <taxon>Gunneridae</taxon>
        <taxon>Pentapetalae</taxon>
        <taxon>rosids</taxon>
        <taxon>malvids</taxon>
        <taxon>Brassicales</taxon>
        <taxon>Brassicaceae</taxon>
        <taxon>Brassiceae</taxon>
        <taxon>Eruca</taxon>
    </lineage>
</organism>
<protein>
    <submittedName>
        <fullName evidence="2">Uncharacterized protein</fullName>
    </submittedName>
</protein>
<evidence type="ECO:0000313" key="2">
    <source>
        <dbReference type="EMBL" id="CAH8382920.1"/>
    </source>
</evidence>
<dbReference type="EMBL" id="CAKOAT010569598">
    <property type="protein sequence ID" value="CAH8382920.1"/>
    <property type="molecule type" value="Genomic_DNA"/>
</dbReference>
<evidence type="ECO:0000256" key="1">
    <source>
        <dbReference type="SAM" id="MobiDB-lite"/>
    </source>
</evidence>
<feature type="region of interest" description="Disordered" evidence="1">
    <location>
        <begin position="61"/>
        <end position="96"/>
    </location>
</feature>
<evidence type="ECO:0000313" key="3">
    <source>
        <dbReference type="Proteomes" id="UP001642260"/>
    </source>
</evidence>
<comment type="caution">
    <text evidence="2">The sequence shown here is derived from an EMBL/GenBank/DDBJ whole genome shotgun (WGS) entry which is preliminary data.</text>
</comment>
<name>A0ABC8LHE2_ERUVS</name>
<keyword evidence="3" id="KW-1185">Reference proteome</keyword>